<dbReference type="AlphaFoldDB" id="A0A366HI28"/>
<evidence type="ECO:0000259" key="1">
    <source>
        <dbReference type="Pfam" id="PF08909"/>
    </source>
</evidence>
<gene>
    <name evidence="2" type="ORF">DFR37_102170</name>
</gene>
<reference evidence="2 3" key="1">
    <citation type="submission" date="2018-06" db="EMBL/GenBank/DDBJ databases">
        <title>Genomic Encyclopedia of Type Strains, Phase IV (KMG-IV): sequencing the most valuable type-strain genomes for metagenomic binning, comparative biology and taxonomic classification.</title>
        <authorList>
            <person name="Goeker M."/>
        </authorList>
    </citation>
    <scope>NUCLEOTIDE SEQUENCE [LARGE SCALE GENOMIC DNA]</scope>
    <source>
        <strain evidence="2 3">DSM 25520</strain>
    </source>
</reference>
<organism evidence="2 3">
    <name type="scientific">Eoetvoesiella caeni</name>
    <dbReference type="NCBI Taxonomy" id="645616"/>
    <lineage>
        <taxon>Bacteria</taxon>
        <taxon>Pseudomonadati</taxon>
        <taxon>Pseudomonadota</taxon>
        <taxon>Betaproteobacteria</taxon>
        <taxon>Burkholderiales</taxon>
        <taxon>Alcaligenaceae</taxon>
        <taxon>Eoetvoesiella</taxon>
    </lineage>
</organism>
<dbReference type="Proteomes" id="UP000253628">
    <property type="component" value="Unassembled WGS sequence"/>
</dbReference>
<comment type="caution">
    <text evidence="2">The sequence shown here is derived from an EMBL/GenBank/DDBJ whole genome shotgun (WGS) entry which is preliminary data.</text>
</comment>
<dbReference type="EMBL" id="QNRQ01000002">
    <property type="protein sequence ID" value="RBP41791.1"/>
    <property type="molecule type" value="Genomic_DNA"/>
</dbReference>
<feature type="domain" description="DUF1854" evidence="1">
    <location>
        <begin position="28"/>
        <end position="154"/>
    </location>
</feature>
<protein>
    <submittedName>
        <fullName evidence="2">Uncharacterized protein DUF1854</fullName>
    </submittedName>
</protein>
<accession>A0A366HI28</accession>
<evidence type="ECO:0000313" key="2">
    <source>
        <dbReference type="EMBL" id="RBP41791.1"/>
    </source>
</evidence>
<dbReference type="InterPro" id="IPR015005">
    <property type="entry name" value="DUF1854"/>
</dbReference>
<evidence type="ECO:0000313" key="3">
    <source>
        <dbReference type="Proteomes" id="UP000253628"/>
    </source>
</evidence>
<sequence>MTRLNLRLRRDTFGRLLLSTDEYGEVPVVPVRSFPISAPKEGLALIGPDGTEMVWIDGPDDLAPETLQLLQEELASREFTPEIQRILSVSSFATPSHWQVETDRGRTELVLKGEEDIRRLSPTTLLIADYSGVHFLIRDVSRLDKPSKKLLDHFL</sequence>
<keyword evidence="3" id="KW-1185">Reference proteome</keyword>
<proteinExistence type="predicted"/>
<dbReference type="Pfam" id="PF08909">
    <property type="entry name" value="DUF1854"/>
    <property type="match status" value="1"/>
</dbReference>
<name>A0A366HI28_9BURK</name>
<dbReference type="OrthoDB" id="212426at2"/>
<dbReference type="RefSeq" id="WP_113932041.1">
    <property type="nucleotide sequence ID" value="NZ_JACCEU010000002.1"/>
</dbReference>